<dbReference type="AlphaFoldDB" id="A0A1U9NGP2"/>
<protein>
    <submittedName>
        <fullName evidence="2">Putative beta-lysine N-acetyltransferase</fullName>
    </submittedName>
</protein>
<accession>A0A1U9NGP2</accession>
<dbReference type="PROSITE" id="PS51186">
    <property type="entry name" value="GNAT"/>
    <property type="match status" value="1"/>
</dbReference>
<proteinExistence type="predicted"/>
<dbReference type="GO" id="GO:0008080">
    <property type="term" value="F:N-acetyltransferase activity"/>
    <property type="evidence" value="ECO:0007669"/>
    <property type="project" value="InterPro"/>
</dbReference>
<feature type="domain" description="N-acetyltransferase" evidence="1">
    <location>
        <begin position="128"/>
        <end position="278"/>
    </location>
</feature>
<keyword evidence="3" id="KW-1185">Reference proteome</keyword>
<dbReference type="RefSeq" id="WP_146659060.1">
    <property type="nucleotide sequence ID" value="NZ_CP019791.1"/>
</dbReference>
<gene>
    <name evidence="2" type="ORF">STSP2_00239</name>
</gene>
<dbReference type="KEGG" id="alus:STSP2_00239"/>
<sequence length="278" mass="31328">MSFDKTEILRNSLIQHGKSSDRVYLMKLAEQDLPDIIGDIEELAKKNGYTKIFVKVPMKLGVDFLSRGYVTEATVPDFYDGSEKAVFLAKYFDERRSNDPNVKVIAQNLKLAKEKAGTAKNIVIEPELDIGRTTDQDFDEMAEVYKTVFATYPFPIHDPAYLKETAESHVQYYAVRVDGKIAALASSEMDVKGKNSEMTDFATLPEFRKKGLAKKLLTTMEKDMQEQGLKMAYTIARAMSPGMNITFSQLGYEFGGTLVNNTAICGQIESMNVWYKKL</sequence>
<dbReference type="OrthoDB" id="9790652at2"/>
<keyword evidence="2" id="KW-0808">Transferase</keyword>
<dbReference type="NCBIfam" id="TIGR03827">
    <property type="entry name" value="GNAT_ablB"/>
    <property type="match status" value="1"/>
</dbReference>
<organism evidence="2 3">
    <name type="scientific">Anaerohalosphaera lusitana</name>
    <dbReference type="NCBI Taxonomy" id="1936003"/>
    <lineage>
        <taxon>Bacteria</taxon>
        <taxon>Pseudomonadati</taxon>
        <taxon>Planctomycetota</taxon>
        <taxon>Phycisphaerae</taxon>
        <taxon>Sedimentisphaerales</taxon>
        <taxon>Anaerohalosphaeraceae</taxon>
        <taxon>Anaerohalosphaera</taxon>
    </lineage>
</organism>
<reference evidence="3" key="1">
    <citation type="submission" date="2017-02" db="EMBL/GenBank/DDBJ databases">
        <title>Comparative genomics and description of representatives of a novel lineage of planctomycetes thriving in anoxic sediments.</title>
        <authorList>
            <person name="Spring S."/>
            <person name="Bunk B."/>
            <person name="Sproer C."/>
        </authorList>
    </citation>
    <scope>NUCLEOTIDE SEQUENCE [LARGE SCALE GENOMIC DNA]</scope>
    <source>
        <strain evidence="3">ST-NAGAB-D1</strain>
    </source>
</reference>
<evidence type="ECO:0000313" key="2">
    <source>
        <dbReference type="EMBL" id="AQT67099.1"/>
    </source>
</evidence>
<dbReference type="CDD" id="cd04301">
    <property type="entry name" value="NAT_SF"/>
    <property type="match status" value="1"/>
</dbReference>
<dbReference type="Pfam" id="PF00583">
    <property type="entry name" value="Acetyltransf_1"/>
    <property type="match status" value="1"/>
</dbReference>
<evidence type="ECO:0000259" key="1">
    <source>
        <dbReference type="PROSITE" id="PS51186"/>
    </source>
</evidence>
<dbReference type="SUPFAM" id="SSF55729">
    <property type="entry name" value="Acyl-CoA N-acyltransferases (Nat)"/>
    <property type="match status" value="1"/>
</dbReference>
<dbReference type="InterPro" id="IPR016181">
    <property type="entry name" value="Acyl_CoA_acyltransferase"/>
</dbReference>
<dbReference type="Gene3D" id="3.40.630.30">
    <property type="match status" value="1"/>
</dbReference>
<name>A0A1U9NGP2_9BACT</name>
<dbReference type="InterPro" id="IPR022525">
    <property type="entry name" value="GNAT_AblB"/>
</dbReference>
<dbReference type="EMBL" id="CP019791">
    <property type="protein sequence ID" value="AQT67099.1"/>
    <property type="molecule type" value="Genomic_DNA"/>
</dbReference>
<dbReference type="Proteomes" id="UP000189674">
    <property type="component" value="Chromosome"/>
</dbReference>
<dbReference type="InterPro" id="IPR000182">
    <property type="entry name" value="GNAT_dom"/>
</dbReference>
<evidence type="ECO:0000313" key="3">
    <source>
        <dbReference type="Proteomes" id="UP000189674"/>
    </source>
</evidence>
<dbReference type="STRING" id="1936003.STSP2_00239"/>